<proteinExistence type="predicted"/>
<reference evidence="1" key="1">
    <citation type="submission" date="2021-02" db="EMBL/GenBank/DDBJ databases">
        <authorList>
            <person name="Dougan E. K."/>
            <person name="Rhodes N."/>
            <person name="Thang M."/>
            <person name="Chan C."/>
        </authorList>
    </citation>
    <scope>NUCLEOTIDE SEQUENCE</scope>
</reference>
<accession>A0A812MNG0</accession>
<dbReference type="AlphaFoldDB" id="A0A812MNG0"/>
<protein>
    <submittedName>
        <fullName evidence="1">Uncharacterized protein</fullName>
    </submittedName>
</protein>
<evidence type="ECO:0000313" key="1">
    <source>
        <dbReference type="EMBL" id="CAE7268003.1"/>
    </source>
</evidence>
<dbReference type="OrthoDB" id="442650at2759"/>
<name>A0A812MNG0_9DINO</name>
<gene>
    <name evidence="1" type="ORF">SNEC2469_LOCUS6359</name>
</gene>
<sequence>MPWVARSCSVSGDWQETSPAEQWAAASYVVFGTADGLSGCGSLSADQQYKAEDAALFNASGLCVPSETGYLVLVRNVTFTKGSVSNCSEIVVGGFGGRSACSVDPPGVNSTGTFFLCNVVVEGGVCKGTMNQEGNIHLGFVSEAVSVPASTLCPQDGTCYDVTRCSAGSLSSSHWITTIPGLLGVLLMHVL</sequence>
<keyword evidence="2" id="KW-1185">Reference proteome</keyword>
<dbReference type="EMBL" id="CAJNJA010011205">
    <property type="protein sequence ID" value="CAE7268003.1"/>
    <property type="molecule type" value="Genomic_DNA"/>
</dbReference>
<evidence type="ECO:0000313" key="2">
    <source>
        <dbReference type="Proteomes" id="UP000601435"/>
    </source>
</evidence>
<dbReference type="Proteomes" id="UP000601435">
    <property type="component" value="Unassembled WGS sequence"/>
</dbReference>
<organism evidence="1 2">
    <name type="scientific">Symbiodinium necroappetens</name>
    <dbReference type="NCBI Taxonomy" id="1628268"/>
    <lineage>
        <taxon>Eukaryota</taxon>
        <taxon>Sar</taxon>
        <taxon>Alveolata</taxon>
        <taxon>Dinophyceae</taxon>
        <taxon>Suessiales</taxon>
        <taxon>Symbiodiniaceae</taxon>
        <taxon>Symbiodinium</taxon>
    </lineage>
</organism>
<comment type="caution">
    <text evidence="1">The sequence shown here is derived from an EMBL/GenBank/DDBJ whole genome shotgun (WGS) entry which is preliminary data.</text>
</comment>